<dbReference type="AlphaFoldDB" id="A0A8X6WAD7"/>
<gene>
    <name evidence="1" type="ORF">TNCV_753011</name>
</gene>
<protein>
    <submittedName>
        <fullName evidence="1">Uncharacterized protein</fullName>
    </submittedName>
</protein>
<evidence type="ECO:0000313" key="1">
    <source>
        <dbReference type="EMBL" id="GFY31343.1"/>
    </source>
</evidence>
<sequence>MTTHLGSLAGLSLKLTGDSLTLDDDARKDRMDHDENLERCKPIFTGMDDDALRIIGGPFFKINWLFADPR</sequence>
<dbReference type="EMBL" id="BMAU01021397">
    <property type="protein sequence ID" value="GFY31343.1"/>
    <property type="molecule type" value="Genomic_DNA"/>
</dbReference>
<organism evidence="1 2">
    <name type="scientific">Trichonephila clavipes</name>
    <name type="common">Golden silk orbweaver</name>
    <name type="synonym">Nephila clavipes</name>
    <dbReference type="NCBI Taxonomy" id="2585209"/>
    <lineage>
        <taxon>Eukaryota</taxon>
        <taxon>Metazoa</taxon>
        <taxon>Ecdysozoa</taxon>
        <taxon>Arthropoda</taxon>
        <taxon>Chelicerata</taxon>
        <taxon>Arachnida</taxon>
        <taxon>Araneae</taxon>
        <taxon>Araneomorphae</taxon>
        <taxon>Entelegynae</taxon>
        <taxon>Araneoidea</taxon>
        <taxon>Nephilidae</taxon>
        <taxon>Trichonephila</taxon>
    </lineage>
</organism>
<name>A0A8X6WAD7_TRICX</name>
<evidence type="ECO:0000313" key="2">
    <source>
        <dbReference type="Proteomes" id="UP000887159"/>
    </source>
</evidence>
<accession>A0A8X6WAD7</accession>
<dbReference type="Proteomes" id="UP000887159">
    <property type="component" value="Unassembled WGS sequence"/>
</dbReference>
<reference evidence="1" key="1">
    <citation type="submission" date="2020-08" db="EMBL/GenBank/DDBJ databases">
        <title>Multicomponent nature underlies the extraordinary mechanical properties of spider dragline silk.</title>
        <authorList>
            <person name="Kono N."/>
            <person name="Nakamura H."/>
            <person name="Mori M."/>
            <person name="Yoshida Y."/>
            <person name="Ohtoshi R."/>
            <person name="Malay A.D."/>
            <person name="Moran D.A.P."/>
            <person name="Tomita M."/>
            <person name="Numata K."/>
            <person name="Arakawa K."/>
        </authorList>
    </citation>
    <scope>NUCLEOTIDE SEQUENCE</scope>
</reference>
<keyword evidence="2" id="KW-1185">Reference proteome</keyword>
<proteinExistence type="predicted"/>
<comment type="caution">
    <text evidence="1">The sequence shown here is derived from an EMBL/GenBank/DDBJ whole genome shotgun (WGS) entry which is preliminary data.</text>
</comment>